<dbReference type="PROSITE" id="PS50023">
    <property type="entry name" value="LIM_DOMAIN_2"/>
    <property type="match status" value="1"/>
</dbReference>
<dbReference type="FunFam" id="2.10.110.10:FF:000002">
    <property type="entry name" value="LIM domain and actin-binding 1"/>
    <property type="match status" value="1"/>
</dbReference>
<dbReference type="PANTHER" id="PTHR24206">
    <property type="entry name" value="OS06G0237300 PROTEIN"/>
    <property type="match status" value="1"/>
</dbReference>
<dbReference type="InterPro" id="IPR001781">
    <property type="entry name" value="Znf_LIM"/>
</dbReference>
<evidence type="ECO:0000313" key="7">
    <source>
        <dbReference type="EMBL" id="TNM94197.1"/>
    </source>
</evidence>
<feature type="compositionally biased region" description="Polar residues" evidence="5">
    <location>
        <begin position="390"/>
        <end position="402"/>
    </location>
</feature>
<dbReference type="PROSITE" id="PS00478">
    <property type="entry name" value="LIM_DOMAIN_1"/>
    <property type="match status" value="1"/>
</dbReference>
<proteinExistence type="predicted"/>
<evidence type="ECO:0000256" key="3">
    <source>
        <dbReference type="ARBA" id="ARBA00023038"/>
    </source>
</evidence>
<dbReference type="SUPFAM" id="SSF57716">
    <property type="entry name" value="Glucocorticoid receptor-like (DNA-binding domain)"/>
    <property type="match status" value="2"/>
</dbReference>
<dbReference type="AlphaFoldDB" id="A0A4Z2BQW3"/>
<dbReference type="GO" id="GO:0046872">
    <property type="term" value="F:metal ion binding"/>
    <property type="evidence" value="ECO:0007669"/>
    <property type="project" value="UniProtKB-KW"/>
</dbReference>
<feature type="region of interest" description="Disordered" evidence="5">
    <location>
        <begin position="1"/>
        <end position="49"/>
    </location>
</feature>
<feature type="compositionally biased region" description="Basic and acidic residues" evidence="5">
    <location>
        <begin position="404"/>
        <end position="417"/>
    </location>
</feature>
<feature type="domain" description="LIM zinc-binding" evidence="6">
    <location>
        <begin position="293"/>
        <end position="353"/>
    </location>
</feature>
<feature type="compositionally biased region" description="Basic and acidic residues" evidence="5">
    <location>
        <begin position="32"/>
        <end position="49"/>
    </location>
</feature>
<dbReference type="EMBL" id="SWLE01000012">
    <property type="protein sequence ID" value="TNM94197.1"/>
    <property type="molecule type" value="Genomic_DNA"/>
</dbReference>
<dbReference type="SMART" id="SM00132">
    <property type="entry name" value="LIM"/>
    <property type="match status" value="1"/>
</dbReference>
<reference evidence="7 8" key="1">
    <citation type="submission" date="2019-04" db="EMBL/GenBank/DDBJ databases">
        <title>The sequence and de novo assembly of Takifugu bimaculatus genome using PacBio and Hi-C technologies.</title>
        <authorList>
            <person name="Xu P."/>
            <person name="Liu B."/>
            <person name="Zhou Z."/>
        </authorList>
    </citation>
    <scope>NUCLEOTIDE SEQUENCE [LARGE SCALE GENOMIC DNA]</scope>
    <source>
        <strain evidence="7">TB-2018</strain>
        <tissue evidence="7">Muscle</tissue>
    </source>
</reference>
<feature type="compositionally biased region" description="Low complexity" evidence="5">
    <location>
        <begin position="105"/>
        <end position="115"/>
    </location>
</feature>
<feature type="region of interest" description="Disordered" evidence="5">
    <location>
        <begin position="448"/>
        <end position="549"/>
    </location>
</feature>
<keyword evidence="3 4" id="KW-0440">LIM domain</keyword>
<protein>
    <recommendedName>
        <fullName evidence="6">LIM zinc-binding domain-containing protein</fullName>
    </recommendedName>
</protein>
<keyword evidence="2 4" id="KW-0862">Zinc</keyword>
<comment type="caution">
    <text evidence="7">The sequence shown here is derived from an EMBL/GenBank/DDBJ whole genome shotgun (WGS) entry which is preliminary data.</text>
</comment>
<evidence type="ECO:0000256" key="4">
    <source>
        <dbReference type="PROSITE-ProRule" id="PRU00125"/>
    </source>
</evidence>
<evidence type="ECO:0000259" key="6">
    <source>
        <dbReference type="PROSITE" id="PS50023"/>
    </source>
</evidence>
<evidence type="ECO:0000256" key="2">
    <source>
        <dbReference type="ARBA" id="ARBA00022833"/>
    </source>
</evidence>
<evidence type="ECO:0000313" key="8">
    <source>
        <dbReference type="Proteomes" id="UP000516260"/>
    </source>
</evidence>
<dbReference type="Pfam" id="PF00412">
    <property type="entry name" value="LIM"/>
    <property type="match status" value="1"/>
</dbReference>
<sequence length="549" mass="60737">MEIQSGNGEEPAATVSATPVSISQSPPGWQVERSDVDPAHTQDPQAEKRIERFHVPLDSLKRMFEKPAEATTEVTALLSRTTTSSSRIQADPPADPTMAFCVDTTSSVGSTGRSGRPQDWSVDHQQPEPVSVRERLAMYQAAVSKNESNSSTSATMMDESEACSLPGGLASVKRQFENQEFASSSSHSSVSQLQFEQRSFQEKRSSSSQVTVRSCARDAVPTTALFHDQQEMIQDERVHHNNVAATYGNHCNETVMLVGGEDLPNVSAQALKQQYEEAASAKEIKKIRVPESELCRACRKRVYPMESLIADKQSFHKSCFRCEHCRGKLSLGNYASLHGRMYCKPHYKQLFKSKGNYDEAFGQKPHKEQWGNKNSSEKTQVKSFEKKVTDSSYSSVARSTLPSPDKDINKSVDDNRKPCSKISIVWPPQSDSPKKSFTIEEELKVVKPSWPPKEGLADESESLNQPVKPPIKGADIPVAQAQNRLQEAHEAHQNARLTETERKPEEVSGEAATVTPEPEESHSGAEEGTQAGREMDSDVQPGVKECTER</sequence>
<dbReference type="CDD" id="cd09442">
    <property type="entry name" value="LIM_Eplin_like"/>
    <property type="match status" value="1"/>
</dbReference>
<feature type="region of interest" description="Disordered" evidence="5">
    <location>
        <begin position="105"/>
        <end position="127"/>
    </location>
</feature>
<accession>A0A4Z2BQW3</accession>
<feature type="compositionally biased region" description="Basic and acidic residues" evidence="5">
    <location>
        <begin position="486"/>
        <end position="506"/>
    </location>
</feature>
<dbReference type="Proteomes" id="UP000516260">
    <property type="component" value="Chromosome 2"/>
</dbReference>
<gene>
    <name evidence="7" type="ORF">fugu_002373</name>
</gene>
<evidence type="ECO:0000256" key="5">
    <source>
        <dbReference type="SAM" id="MobiDB-lite"/>
    </source>
</evidence>
<feature type="compositionally biased region" description="Polar residues" evidence="5">
    <location>
        <begin position="15"/>
        <end position="27"/>
    </location>
</feature>
<feature type="region of interest" description="Disordered" evidence="5">
    <location>
        <begin position="362"/>
        <end position="436"/>
    </location>
</feature>
<evidence type="ECO:0000256" key="1">
    <source>
        <dbReference type="ARBA" id="ARBA00022723"/>
    </source>
</evidence>
<dbReference type="Gene3D" id="2.10.110.10">
    <property type="entry name" value="Cysteine Rich Protein"/>
    <property type="match status" value="1"/>
</dbReference>
<keyword evidence="1 4" id="KW-0479">Metal-binding</keyword>
<organism evidence="7 8">
    <name type="scientific">Takifugu bimaculatus</name>
    <dbReference type="NCBI Taxonomy" id="433685"/>
    <lineage>
        <taxon>Eukaryota</taxon>
        <taxon>Metazoa</taxon>
        <taxon>Chordata</taxon>
        <taxon>Craniata</taxon>
        <taxon>Vertebrata</taxon>
        <taxon>Euteleostomi</taxon>
        <taxon>Actinopterygii</taxon>
        <taxon>Neopterygii</taxon>
        <taxon>Teleostei</taxon>
        <taxon>Neoteleostei</taxon>
        <taxon>Acanthomorphata</taxon>
        <taxon>Eupercaria</taxon>
        <taxon>Tetraodontiformes</taxon>
        <taxon>Tetradontoidea</taxon>
        <taxon>Tetraodontidae</taxon>
        <taxon>Takifugu</taxon>
    </lineage>
</organism>
<name>A0A4Z2BQW3_9TELE</name>
<keyword evidence="8" id="KW-1185">Reference proteome</keyword>
<feature type="compositionally biased region" description="Basic and acidic residues" evidence="5">
    <location>
        <begin position="365"/>
        <end position="389"/>
    </location>
</feature>